<evidence type="ECO:0000259" key="3">
    <source>
        <dbReference type="PROSITE" id="PS50003"/>
    </source>
</evidence>
<keyword evidence="5" id="KW-1185">Reference proteome</keyword>
<dbReference type="InterPro" id="IPR001849">
    <property type="entry name" value="PH_domain"/>
</dbReference>
<feature type="domain" description="Rho-GAP" evidence="4">
    <location>
        <begin position="150"/>
        <end position="340"/>
    </location>
</feature>
<evidence type="ECO:0000256" key="1">
    <source>
        <dbReference type="ARBA" id="ARBA00022468"/>
    </source>
</evidence>
<dbReference type="InterPro" id="IPR011993">
    <property type="entry name" value="PH-like_dom_sf"/>
</dbReference>
<evidence type="ECO:0000256" key="2">
    <source>
        <dbReference type="SAM" id="Coils"/>
    </source>
</evidence>
<name>A0ABM4D511_HYDVU</name>
<dbReference type="InterPro" id="IPR008936">
    <property type="entry name" value="Rho_GTPase_activation_prot"/>
</dbReference>
<dbReference type="Pfam" id="PF00169">
    <property type="entry name" value="PH"/>
    <property type="match status" value="1"/>
</dbReference>
<dbReference type="PANTHER" id="PTHR15228">
    <property type="entry name" value="SPERMATHECAL PHYSIOLOGY VARIANT"/>
    <property type="match status" value="1"/>
</dbReference>
<feature type="coiled-coil region" evidence="2">
    <location>
        <begin position="423"/>
        <end position="457"/>
    </location>
</feature>
<dbReference type="PANTHER" id="PTHR15228:SF24">
    <property type="entry name" value="RHO-GAP DOMAIN-CONTAINING PROTEIN"/>
    <property type="match status" value="1"/>
</dbReference>
<dbReference type="RefSeq" id="XP_065669367.1">
    <property type="nucleotide sequence ID" value="XM_065813295.1"/>
</dbReference>
<dbReference type="Gene3D" id="1.10.555.10">
    <property type="entry name" value="Rho GTPase activation protein"/>
    <property type="match status" value="1"/>
</dbReference>
<dbReference type="SUPFAM" id="SSF50729">
    <property type="entry name" value="PH domain-like"/>
    <property type="match status" value="1"/>
</dbReference>
<protein>
    <submittedName>
        <fullName evidence="6">Rho GTPase-activating protein 24 isoform X2</fullName>
    </submittedName>
</protein>
<organism evidence="5 6">
    <name type="scientific">Hydra vulgaris</name>
    <name type="common">Hydra</name>
    <name type="synonym">Hydra attenuata</name>
    <dbReference type="NCBI Taxonomy" id="6087"/>
    <lineage>
        <taxon>Eukaryota</taxon>
        <taxon>Metazoa</taxon>
        <taxon>Cnidaria</taxon>
        <taxon>Hydrozoa</taxon>
        <taxon>Hydroidolina</taxon>
        <taxon>Anthoathecata</taxon>
        <taxon>Aplanulata</taxon>
        <taxon>Hydridae</taxon>
        <taxon>Hydra</taxon>
    </lineage>
</organism>
<feature type="domain" description="PH" evidence="3">
    <location>
        <begin position="24"/>
        <end position="134"/>
    </location>
</feature>
<dbReference type="PROSITE" id="PS50003">
    <property type="entry name" value="PH_DOMAIN"/>
    <property type="match status" value="1"/>
</dbReference>
<keyword evidence="2" id="KW-0175">Coiled coil</keyword>
<dbReference type="GeneID" id="100199962"/>
<dbReference type="Proteomes" id="UP001652625">
    <property type="component" value="Chromosome 12"/>
</dbReference>
<evidence type="ECO:0000313" key="5">
    <source>
        <dbReference type="Proteomes" id="UP001652625"/>
    </source>
</evidence>
<sequence>MKAMQLPIIKNSPSFKKGSIPRQKTQYSGWLWKKGVLNKGSLTSRRWFEIKGDQLYYFKNKGDNNVLGEIFLPGNEIVKLNTTADLNGKYVFEITAGKERLGRPVTMCSESLLLGASSPMELEGWIKALNRVIYSPFGGGMFGRSIAETVKIDSLKGGGMVPIIVEKCVEFIRKYGLDVEGIFRVPGQQEDVESLKSAFNKGENPDLHIEKHKIDVVASVLKQYIGDLPEPVIPSENWDQFIAVGALHNINPSAALAKIEYLLQRIPRVHYNMLKYLCRFLFELQLHCESTKMSVTNLALVFAPNILRPQNNEDPENLLKSLASANATTMALIVNQNILFPVTPDEKYYQPIAISDEKETINAIYEDKVNSFHASKGFQPLKRSLSESSIFAGLDETRYAHNFENHVYEERYSNERLNEMNERFDVEEIKSQFQTQLNELENKLESELKIREMLKMRLCDEHKARVAAEERLEQYRIGIEEYCKKFGGIDVSLS</sequence>
<gene>
    <name evidence="6" type="primary">LOC100199962</name>
</gene>
<dbReference type="Gene3D" id="2.30.29.30">
    <property type="entry name" value="Pleckstrin-homology domain (PH domain)/Phosphotyrosine-binding domain (PTB)"/>
    <property type="match status" value="1"/>
</dbReference>
<dbReference type="PROSITE" id="PS50238">
    <property type="entry name" value="RHOGAP"/>
    <property type="match status" value="1"/>
</dbReference>
<reference evidence="6" key="1">
    <citation type="submission" date="2025-08" db="UniProtKB">
        <authorList>
            <consortium name="RefSeq"/>
        </authorList>
    </citation>
    <scope>IDENTIFICATION</scope>
</reference>
<evidence type="ECO:0000259" key="4">
    <source>
        <dbReference type="PROSITE" id="PS50238"/>
    </source>
</evidence>
<keyword evidence="1" id="KW-0343">GTPase activation</keyword>
<dbReference type="SUPFAM" id="SSF48350">
    <property type="entry name" value="GTPase activation domain, GAP"/>
    <property type="match status" value="1"/>
</dbReference>
<accession>A0ABM4D511</accession>
<dbReference type="InterPro" id="IPR000198">
    <property type="entry name" value="RhoGAP_dom"/>
</dbReference>
<dbReference type="SMART" id="SM00233">
    <property type="entry name" value="PH"/>
    <property type="match status" value="1"/>
</dbReference>
<dbReference type="InterPro" id="IPR051025">
    <property type="entry name" value="RhoGAP"/>
</dbReference>
<evidence type="ECO:0000313" key="6">
    <source>
        <dbReference type="RefSeq" id="XP_065669367.1"/>
    </source>
</evidence>
<dbReference type="Pfam" id="PF00620">
    <property type="entry name" value="RhoGAP"/>
    <property type="match status" value="1"/>
</dbReference>
<dbReference type="SMART" id="SM00324">
    <property type="entry name" value="RhoGAP"/>
    <property type="match status" value="1"/>
</dbReference>
<proteinExistence type="predicted"/>